<dbReference type="PANTHER" id="PTHR11011">
    <property type="entry name" value="MALE STERILITY PROTEIN 2-RELATED"/>
    <property type="match status" value="1"/>
</dbReference>
<dbReference type="GO" id="GO:0035336">
    <property type="term" value="P:long-chain fatty-acyl-CoA metabolic process"/>
    <property type="evidence" value="ECO:0007669"/>
    <property type="project" value="TreeGrafter"/>
</dbReference>
<reference evidence="3" key="1">
    <citation type="submission" date="2020-11" db="EMBL/GenBank/DDBJ databases">
        <authorList>
            <person name="Tran Van P."/>
        </authorList>
    </citation>
    <scope>NUCLEOTIDE SEQUENCE</scope>
</reference>
<dbReference type="EMBL" id="OC321391">
    <property type="protein sequence ID" value="CAD7409974.1"/>
    <property type="molecule type" value="Genomic_DNA"/>
</dbReference>
<protein>
    <recommendedName>
        <fullName evidence="2">Fatty acyl-CoA reductase C-terminal domain-containing protein</fullName>
    </recommendedName>
</protein>
<dbReference type="GO" id="GO:0005777">
    <property type="term" value="C:peroxisome"/>
    <property type="evidence" value="ECO:0007669"/>
    <property type="project" value="TreeGrafter"/>
</dbReference>
<keyword evidence="1" id="KW-0472">Membrane</keyword>
<dbReference type="PANTHER" id="PTHR11011:SF60">
    <property type="entry name" value="FATTY ACYL-COA REDUCTASE-RELATED"/>
    <property type="match status" value="1"/>
</dbReference>
<feature type="domain" description="Fatty acyl-CoA reductase C-terminal" evidence="2">
    <location>
        <begin position="184"/>
        <end position="270"/>
    </location>
</feature>
<evidence type="ECO:0000256" key="1">
    <source>
        <dbReference type="SAM" id="Phobius"/>
    </source>
</evidence>
<evidence type="ECO:0000313" key="3">
    <source>
        <dbReference type="EMBL" id="CAD7409974.1"/>
    </source>
</evidence>
<proteinExistence type="predicted"/>
<evidence type="ECO:0000259" key="2">
    <source>
        <dbReference type="Pfam" id="PF03015"/>
    </source>
</evidence>
<keyword evidence="1" id="KW-0812">Transmembrane</keyword>
<dbReference type="CDD" id="cd09071">
    <property type="entry name" value="FAR_C"/>
    <property type="match status" value="1"/>
</dbReference>
<gene>
    <name evidence="3" type="ORF">TCEB3V08_LOCUS10265</name>
</gene>
<organism evidence="3">
    <name type="scientific">Timema cristinae</name>
    <name type="common">Walking stick</name>
    <dbReference type="NCBI Taxonomy" id="61476"/>
    <lineage>
        <taxon>Eukaryota</taxon>
        <taxon>Metazoa</taxon>
        <taxon>Ecdysozoa</taxon>
        <taxon>Arthropoda</taxon>
        <taxon>Hexapoda</taxon>
        <taxon>Insecta</taxon>
        <taxon>Pterygota</taxon>
        <taxon>Neoptera</taxon>
        <taxon>Polyneoptera</taxon>
        <taxon>Phasmatodea</taxon>
        <taxon>Timematodea</taxon>
        <taxon>Timematoidea</taxon>
        <taxon>Timematidae</taxon>
        <taxon>Timema</taxon>
    </lineage>
</organism>
<keyword evidence="1" id="KW-1133">Transmembrane helix</keyword>
<dbReference type="AlphaFoldDB" id="A0A7R9H5I3"/>
<sequence>MHCDGRLQLKDIVFFARRINEERKREETQTDEFLLPATRVAVAQEVQAPISIFSLSPQLNWRVLCHEVLNMAIFSLKESIAIQCVIEIVWHSTTRRLQDFIQAISVSWSVVRDEDLASENSTESKKDPPILNYISSHKNPITWGEYMKHNESGLQRPSVHCIWYYFFTLNKNYFIHMLYVYILQLVPAIVLDIVLYTLGKTPILWKTYRKIHRFTGIISYFSMKEFKFEDNNVDSMWEKMGSKDRQLFNFNIASLNWKSTITNGMLGLRANGMNSSRSIPAMPCWLFVVGGLRSIVINAKRYDRCHAGCY</sequence>
<dbReference type="Pfam" id="PF03015">
    <property type="entry name" value="Sterile"/>
    <property type="match status" value="1"/>
</dbReference>
<name>A0A7R9H5I3_TIMCR</name>
<accession>A0A7R9H5I3</accession>
<feature type="transmembrane region" description="Helical" evidence="1">
    <location>
        <begin position="178"/>
        <end position="199"/>
    </location>
</feature>
<dbReference type="InterPro" id="IPR033640">
    <property type="entry name" value="FAR_C"/>
</dbReference>
<dbReference type="InterPro" id="IPR026055">
    <property type="entry name" value="FAR"/>
</dbReference>
<dbReference type="GO" id="GO:0080019">
    <property type="term" value="F:alcohol-forming very long-chain fatty acyl-CoA reductase activity"/>
    <property type="evidence" value="ECO:0007669"/>
    <property type="project" value="InterPro"/>
</dbReference>